<keyword evidence="2 4" id="KW-0863">Zinc-finger</keyword>
<dbReference type="OrthoDB" id="6336662at2759"/>
<dbReference type="Proteomes" id="UP000008068">
    <property type="component" value="Unassembled WGS sequence"/>
</dbReference>
<dbReference type="eggNOG" id="KOG4185">
    <property type="taxonomic scope" value="Eukaryota"/>
</dbReference>
<sequence>MDCNICLRKYNTEALTPRMLPSCGHTLCEECGVKLLANGQLACPFDRKVNKLENGSIKNLPKNFSILELLENSPAPKPAPASPDPPLARKPDAAPVRDPEESHVASHNDDALDDDIDPMFLQEMFDFQNPPDAPSPGIPEPEGSEDDEIPVEEYLYNLQLADHEDPEQVAPDPEEGRHVASDSNNDDALDDDIDLMLLQEFFDAGPPPDAVGIPGPEVEDSEDDEISVEEYLYNLGLESDSSDGSVDHLTRNFAILDMIDGGGGEARNSDEAEDSDESKDSSDSSDSSENSDDSDDSSDDSSDDTSDDDDSSDSEDSSSSSDSSDSSDDSTDSNSSSSEDSDDSQDSEDQDGSQNGSGSENSDDDDEEEEEGPRIETVDTDDSD</sequence>
<evidence type="ECO:0000256" key="2">
    <source>
        <dbReference type="ARBA" id="ARBA00022771"/>
    </source>
</evidence>
<feature type="compositionally biased region" description="Acidic residues" evidence="5">
    <location>
        <begin position="361"/>
        <end position="371"/>
    </location>
</feature>
<feature type="region of interest" description="Disordered" evidence="5">
    <location>
        <begin position="202"/>
        <end position="226"/>
    </location>
</feature>
<feature type="domain" description="RING-type" evidence="6">
    <location>
        <begin position="3"/>
        <end position="47"/>
    </location>
</feature>
<proteinExistence type="predicted"/>
<dbReference type="SMART" id="SM00184">
    <property type="entry name" value="RING"/>
    <property type="match status" value="1"/>
</dbReference>
<dbReference type="STRING" id="135651.G0MMZ0"/>
<keyword evidence="3" id="KW-0862">Zinc</keyword>
<dbReference type="Gene3D" id="3.30.40.10">
    <property type="entry name" value="Zinc/RING finger domain, C3HC4 (zinc finger)"/>
    <property type="match status" value="1"/>
</dbReference>
<evidence type="ECO:0000259" key="6">
    <source>
        <dbReference type="PROSITE" id="PS50089"/>
    </source>
</evidence>
<gene>
    <name evidence="7" type="ORF">CAEBREN_00840</name>
</gene>
<dbReference type="Pfam" id="PF13445">
    <property type="entry name" value="zf-RING_UBOX"/>
    <property type="match status" value="1"/>
</dbReference>
<dbReference type="InParanoid" id="G0MMZ0"/>
<accession>G0MMZ0</accession>
<protein>
    <recommendedName>
        <fullName evidence="6">RING-type domain-containing protein</fullName>
    </recommendedName>
</protein>
<dbReference type="InterPro" id="IPR013083">
    <property type="entry name" value="Znf_RING/FYVE/PHD"/>
</dbReference>
<dbReference type="AlphaFoldDB" id="G0MMZ0"/>
<evidence type="ECO:0000256" key="5">
    <source>
        <dbReference type="SAM" id="MobiDB-lite"/>
    </source>
</evidence>
<dbReference type="InterPro" id="IPR052667">
    <property type="entry name" value="E3_ubiquitin-ligase_RING"/>
</dbReference>
<dbReference type="HOGENOM" id="CLU_720082_0_0_1"/>
<feature type="region of interest" description="Disordered" evidence="5">
    <location>
        <begin position="259"/>
        <end position="384"/>
    </location>
</feature>
<evidence type="ECO:0000256" key="3">
    <source>
        <dbReference type="ARBA" id="ARBA00022833"/>
    </source>
</evidence>
<keyword evidence="1" id="KW-0479">Metal-binding</keyword>
<dbReference type="GO" id="GO:0008270">
    <property type="term" value="F:zinc ion binding"/>
    <property type="evidence" value="ECO:0007669"/>
    <property type="project" value="UniProtKB-KW"/>
</dbReference>
<feature type="compositionally biased region" description="Pro residues" evidence="5">
    <location>
        <begin position="75"/>
        <end position="86"/>
    </location>
</feature>
<dbReference type="InterPro" id="IPR027370">
    <property type="entry name" value="Znf-RING_euk"/>
</dbReference>
<organism evidence="8">
    <name type="scientific">Caenorhabditis brenneri</name>
    <name type="common">Nematode worm</name>
    <dbReference type="NCBI Taxonomy" id="135651"/>
    <lineage>
        <taxon>Eukaryota</taxon>
        <taxon>Metazoa</taxon>
        <taxon>Ecdysozoa</taxon>
        <taxon>Nematoda</taxon>
        <taxon>Chromadorea</taxon>
        <taxon>Rhabditida</taxon>
        <taxon>Rhabditina</taxon>
        <taxon>Rhabditomorpha</taxon>
        <taxon>Rhabditoidea</taxon>
        <taxon>Rhabditidae</taxon>
        <taxon>Peloderinae</taxon>
        <taxon>Caenorhabditis</taxon>
    </lineage>
</organism>
<dbReference type="SUPFAM" id="SSF57850">
    <property type="entry name" value="RING/U-box"/>
    <property type="match status" value="1"/>
</dbReference>
<evidence type="ECO:0000313" key="7">
    <source>
        <dbReference type="EMBL" id="EGT38272.1"/>
    </source>
</evidence>
<keyword evidence="8" id="KW-1185">Reference proteome</keyword>
<feature type="compositionally biased region" description="Basic and acidic residues" evidence="5">
    <location>
        <begin position="87"/>
        <end position="110"/>
    </location>
</feature>
<evidence type="ECO:0000256" key="4">
    <source>
        <dbReference type="PROSITE-ProRule" id="PRU00175"/>
    </source>
</evidence>
<dbReference type="PANTHER" id="PTHR47156:SF7">
    <property type="entry name" value="RING-TYPE DOMAIN-CONTAINING PROTEIN"/>
    <property type="match status" value="1"/>
</dbReference>
<dbReference type="EMBL" id="GL379803">
    <property type="protein sequence ID" value="EGT38272.1"/>
    <property type="molecule type" value="Genomic_DNA"/>
</dbReference>
<feature type="compositionally biased region" description="Acidic residues" evidence="5">
    <location>
        <begin position="289"/>
        <end position="316"/>
    </location>
</feature>
<reference evidence="8" key="1">
    <citation type="submission" date="2011-07" db="EMBL/GenBank/DDBJ databases">
        <authorList>
            <consortium name="Caenorhabditis brenneri Sequencing and Analysis Consortium"/>
            <person name="Wilson R.K."/>
        </authorList>
    </citation>
    <scope>NUCLEOTIDE SEQUENCE [LARGE SCALE GENOMIC DNA]</scope>
    <source>
        <strain evidence="8">PB2801</strain>
    </source>
</reference>
<dbReference type="InterPro" id="IPR001841">
    <property type="entry name" value="Znf_RING"/>
</dbReference>
<feature type="region of interest" description="Disordered" evidence="5">
    <location>
        <begin position="74"/>
        <end position="146"/>
    </location>
</feature>
<evidence type="ECO:0000313" key="8">
    <source>
        <dbReference type="Proteomes" id="UP000008068"/>
    </source>
</evidence>
<name>G0MMZ0_CAEBE</name>
<dbReference type="PANTHER" id="PTHR47156">
    <property type="entry name" value="PROTEIN CBG20824"/>
    <property type="match status" value="1"/>
</dbReference>
<dbReference type="PROSITE" id="PS50089">
    <property type="entry name" value="ZF_RING_2"/>
    <property type="match status" value="1"/>
</dbReference>
<dbReference type="OMA" id="GNDYTND"/>
<feature type="region of interest" description="Disordered" evidence="5">
    <location>
        <begin position="158"/>
        <end position="190"/>
    </location>
</feature>
<feature type="compositionally biased region" description="Acidic residues" evidence="5">
    <location>
        <begin position="217"/>
        <end position="226"/>
    </location>
</feature>
<evidence type="ECO:0000256" key="1">
    <source>
        <dbReference type="ARBA" id="ARBA00022723"/>
    </source>
</evidence>
<feature type="compositionally biased region" description="Acidic residues" evidence="5">
    <location>
        <begin position="339"/>
        <end position="351"/>
    </location>
</feature>